<comment type="caution">
    <text evidence="6">The sequence shown here is derived from an EMBL/GenBank/DDBJ whole genome shotgun (WGS) entry which is preliminary data.</text>
</comment>
<dbReference type="InterPro" id="IPR036271">
    <property type="entry name" value="Tet_transcr_reg_TetR-rel_C_sf"/>
</dbReference>
<dbReference type="SUPFAM" id="SSF46689">
    <property type="entry name" value="Homeodomain-like"/>
    <property type="match status" value="1"/>
</dbReference>
<dbReference type="PANTHER" id="PTHR47506:SF10">
    <property type="entry name" value="TRANSCRIPTIONAL REGULATORY PROTEIN"/>
    <property type="match status" value="1"/>
</dbReference>
<dbReference type="SUPFAM" id="SSF48498">
    <property type="entry name" value="Tetracyclin repressor-like, C-terminal domain"/>
    <property type="match status" value="1"/>
</dbReference>
<keyword evidence="1" id="KW-0805">Transcription regulation</keyword>
<gene>
    <name evidence="6" type="ORF">E0L93_06815</name>
</gene>
<keyword evidence="3" id="KW-0804">Transcription</keyword>
<evidence type="ECO:0000256" key="2">
    <source>
        <dbReference type="ARBA" id="ARBA00023125"/>
    </source>
</evidence>
<dbReference type="Pfam" id="PF00440">
    <property type="entry name" value="TetR_N"/>
    <property type="match status" value="1"/>
</dbReference>
<protein>
    <submittedName>
        <fullName evidence="6">TetR/AcrR family transcriptional regulator</fullName>
    </submittedName>
</protein>
<dbReference type="EMBL" id="SKBU01000013">
    <property type="protein sequence ID" value="TCJ18121.1"/>
    <property type="molecule type" value="Genomic_DNA"/>
</dbReference>
<dbReference type="Proteomes" id="UP000295244">
    <property type="component" value="Unassembled WGS sequence"/>
</dbReference>
<dbReference type="InterPro" id="IPR011075">
    <property type="entry name" value="TetR_C"/>
</dbReference>
<evidence type="ECO:0000256" key="3">
    <source>
        <dbReference type="ARBA" id="ARBA00023163"/>
    </source>
</evidence>
<dbReference type="Gene3D" id="1.10.357.10">
    <property type="entry name" value="Tetracycline Repressor, domain 2"/>
    <property type="match status" value="1"/>
</dbReference>
<evidence type="ECO:0000313" key="6">
    <source>
        <dbReference type="EMBL" id="TCJ18121.1"/>
    </source>
</evidence>
<reference evidence="6 7" key="1">
    <citation type="submission" date="2019-03" db="EMBL/GenBank/DDBJ databases">
        <title>Whole genome sequence of a novel Rubrobacter taiwanensis strain, isolated from Yellowstone National Park.</title>
        <authorList>
            <person name="Freed S."/>
            <person name="Ramaley R.F."/>
            <person name="Kyndt J.A."/>
        </authorList>
    </citation>
    <scope>NUCLEOTIDE SEQUENCE [LARGE SCALE GENOMIC DNA]</scope>
    <source>
        <strain evidence="6 7">Yellowstone</strain>
    </source>
</reference>
<evidence type="ECO:0000259" key="5">
    <source>
        <dbReference type="PROSITE" id="PS50977"/>
    </source>
</evidence>
<sequence>MARKKEFDPDGALARAIEVFWQRGYEAASVQELLDAMGIGRGSLYDTFGDKRTLFLAALERFEAERVAWMEGILDQEGSALDNLEEFFARTVKNLTRFEPRRGCMIANSAVELAPHDPEVARRAGRFMERNRQAFERVLIRARRAGEIPPDADPEALSRFLVNALQGLRVLARAGWERSELADAARTTLAALRPPGRPE</sequence>
<dbReference type="RefSeq" id="WP_132690279.1">
    <property type="nucleotide sequence ID" value="NZ_SKBU01000013.1"/>
</dbReference>
<dbReference type="PROSITE" id="PS50977">
    <property type="entry name" value="HTH_TETR_2"/>
    <property type="match status" value="1"/>
</dbReference>
<dbReference type="InterPro" id="IPR009057">
    <property type="entry name" value="Homeodomain-like_sf"/>
</dbReference>
<dbReference type="Gene3D" id="1.10.10.60">
    <property type="entry name" value="Homeodomain-like"/>
    <property type="match status" value="1"/>
</dbReference>
<organism evidence="6 7">
    <name type="scientific">Rubrobacter taiwanensis</name>
    <dbReference type="NCBI Taxonomy" id="185139"/>
    <lineage>
        <taxon>Bacteria</taxon>
        <taxon>Bacillati</taxon>
        <taxon>Actinomycetota</taxon>
        <taxon>Rubrobacteria</taxon>
        <taxon>Rubrobacterales</taxon>
        <taxon>Rubrobacteraceae</taxon>
        <taxon>Rubrobacter</taxon>
    </lineage>
</organism>
<feature type="DNA-binding region" description="H-T-H motif" evidence="4">
    <location>
        <begin position="29"/>
        <end position="48"/>
    </location>
</feature>
<proteinExistence type="predicted"/>
<evidence type="ECO:0000313" key="7">
    <source>
        <dbReference type="Proteomes" id="UP000295244"/>
    </source>
</evidence>
<dbReference type="GO" id="GO:0003677">
    <property type="term" value="F:DNA binding"/>
    <property type="evidence" value="ECO:0007669"/>
    <property type="project" value="UniProtKB-UniRule"/>
</dbReference>
<dbReference type="InterPro" id="IPR001647">
    <property type="entry name" value="HTH_TetR"/>
</dbReference>
<accession>A0A4R1BL30</accession>
<keyword evidence="7" id="KW-1185">Reference proteome</keyword>
<dbReference type="AlphaFoldDB" id="A0A4R1BL30"/>
<dbReference type="Pfam" id="PF16925">
    <property type="entry name" value="TetR_C_13"/>
    <property type="match status" value="1"/>
</dbReference>
<name>A0A4R1BL30_9ACTN</name>
<feature type="domain" description="HTH tetR-type" evidence="5">
    <location>
        <begin position="6"/>
        <end position="66"/>
    </location>
</feature>
<dbReference type="PANTHER" id="PTHR47506">
    <property type="entry name" value="TRANSCRIPTIONAL REGULATORY PROTEIN"/>
    <property type="match status" value="1"/>
</dbReference>
<keyword evidence="2 4" id="KW-0238">DNA-binding</keyword>
<evidence type="ECO:0000256" key="4">
    <source>
        <dbReference type="PROSITE-ProRule" id="PRU00335"/>
    </source>
</evidence>
<dbReference type="OrthoDB" id="9805134at2"/>
<evidence type="ECO:0000256" key="1">
    <source>
        <dbReference type="ARBA" id="ARBA00023015"/>
    </source>
</evidence>